<dbReference type="GO" id="GO:0002128">
    <property type="term" value="P:tRNA nucleoside ribose methylation"/>
    <property type="evidence" value="ECO:0007669"/>
    <property type="project" value="TreeGrafter"/>
</dbReference>
<dbReference type="AlphaFoldDB" id="A0A4R3I6V8"/>
<dbReference type="Gene3D" id="3.40.1280.10">
    <property type="match status" value="1"/>
</dbReference>
<keyword evidence="5" id="KW-0963">Cytoplasm</keyword>
<comment type="catalytic activity">
    <reaction evidence="5">
        <text>uridine(32) in tRNA + S-adenosyl-L-methionine = 2'-O-methyluridine(32) in tRNA + S-adenosyl-L-homocysteine + H(+)</text>
        <dbReference type="Rhea" id="RHEA:42936"/>
        <dbReference type="Rhea" id="RHEA-COMP:10107"/>
        <dbReference type="Rhea" id="RHEA-COMP:10290"/>
        <dbReference type="ChEBI" id="CHEBI:15378"/>
        <dbReference type="ChEBI" id="CHEBI:57856"/>
        <dbReference type="ChEBI" id="CHEBI:59789"/>
        <dbReference type="ChEBI" id="CHEBI:65315"/>
        <dbReference type="ChEBI" id="CHEBI:74478"/>
        <dbReference type="EC" id="2.1.1.200"/>
    </reaction>
</comment>
<evidence type="ECO:0000256" key="4">
    <source>
        <dbReference type="ARBA" id="ARBA00022691"/>
    </source>
</evidence>
<keyword evidence="4 5" id="KW-0949">S-adenosyl-L-methionine</keyword>
<evidence type="ECO:0000259" key="6">
    <source>
        <dbReference type="Pfam" id="PF00588"/>
    </source>
</evidence>
<dbReference type="InterPro" id="IPR001537">
    <property type="entry name" value="SpoU_MeTrfase"/>
</dbReference>
<comment type="catalytic activity">
    <reaction evidence="5">
        <text>cytidine(32) in tRNA + S-adenosyl-L-methionine = 2'-O-methylcytidine(32) in tRNA + S-adenosyl-L-homocysteine + H(+)</text>
        <dbReference type="Rhea" id="RHEA:42932"/>
        <dbReference type="Rhea" id="RHEA-COMP:10288"/>
        <dbReference type="Rhea" id="RHEA-COMP:10289"/>
        <dbReference type="ChEBI" id="CHEBI:15378"/>
        <dbReference type="ChEBI" id="CHEBI:57856"/>
        <dbReference type="ChEBI" id="CHEBI:59789"/>
        <dbReference type="ChEBI" id="CHEBI:74495"/>
        <dbReference type="ChEBI" id="CHEBI:82748"/>
        <dbReference type="EC" id="2.1.1.200"/>
    </reaction>
</comment>
<dbReference type="CDD" id="cd18093">
    <property type="entry name" value="SpoU-like_TrmJ"/>
    <property type="match status" value="1"/>
</dbReference>
<name>A0A4R3I6V8_9GAMM</name>
<evidence type="ECO:0000256" key="1">
    <source>
        <dbReference type="ARBA" id="ARBA00007228"/>
    </source>
</evidence>
<comment type="subcellular location">
    <subcellularLocation>
        <location evidence="5">Cytoplasm</location>
    </subcellularLocation>
</comment>
<organism evidence="7 8">
    <name type="scientific">Reinekea marinisedimentorum</name>
    <dbReference type="NCBI Taxonomy" id="230495"/>
    <lineage>
        <taxon>Bacteria</taxon>
        <taxon>Pseudomonadati</taxon>
        <taxon>Pseudomonadota</taxon>
        <taxon>Gammaproteobacteria</taxon>
        <taxon>Oceanospirillales</taxon>
        <taxon>Saccharospirillaceae</taxon>
        <taxon>Reinekea</taxon>
    </lineage>
</organism>
<evidence type="ECO:0000256" key="3">
    <source>
        <dbReference type="ARBA" id="ARBA00022679"/>
    </source>
</evidence>
<dbReference type="GO" id="GO:0003723">
    <property type="term" value="F:RNA binding"/>
    <property type="evidence" value="ECO:0007669"/>
    <property type="project" value="InterPro"/>
</dbReference>
<reference evidence="7 8" key="1">
    <citation type="submission" date="2019-03" db="EMBL/GenBank/DDBJ databases">
        <title>Genomic Encyclopedia of Archaeal and Bacterial Type Strains, Phase II (KMG-II): from individual species to whole genera.</title>
        <authorList>
            <person name="Goeker M."/>
        </authorList>
    </citation>
    <scope>NUCLEOTIDE SEQUENCE [LARGE SCALE GENOMIC DNA]</scope>
    <source>
        <strain evidence="7 8">DSM 15388</strain>
    </source>
</reference>
<dbReference type="InterPro" id="IPR029026">
    <property type="entry name" value="tRNA_m1G_MTases_N"/>
</dbReference>
<proteinExistence type="inferred from homology"/>
<dbReference type="Pfam" id="PF00588">
    <property type="entry name" value="SpoU_methylase"/>
    <property type="match status" value="1"/>
</dbReference>
<keyword evidence="8" id="KW-1185">Reference proteome</keyword>
<feature type="domain" description="tRNA/rRNA methyltransferase SpoU type" evidence="6">
    <location>
        <begin position="5"/>
        <end position="154"/>
    </location>
</feature>
<dbReference type="GO" id="GO:0005829">
    <property type="term" value="C:cytosol"/>
    <property type="evidence" value="ECO:0007669"/>
    <property type="project" value="TreeGrafter"/>
</dbReference>
<dbReference type="FunFam" id="3.40.1280.10:FF:000006">
    <property type="entry name" value="Uncharacterized tRNA/rRNA methyltransferase HI_0380"/>
    <property type="match status" value="1"/>
</dbReference>
<dbReference type="InterPro" id="IPR004384">
    <property type="entry name" value="RNA_MeTrfase_TrmJ/LasT"/>
</dbReference>
<dbReference type="RefSeq" id="WP_132702372.1">
    <property type="nucleotide sequence ID" value="NZ_SLZR01000012.1"/>
</dbReference>
<dbReference type="PANTHER" id="PTHR42786">
    <property type="entry name" value="TRNA/RRNA METHYLTRANSFERASE"/>
    <property type="match status" value="1"/>
</dbReference>
<evidence type="ECO:0000256" key="5">
    <source>
        <dbReference type="RuleBase" id="RU362024"/>
    </source>
</evidence>
<sequence>MTPDIRIVLIKTWHPGNIGAVARAMKNMGLYKLYLVDPLDFPSEEATSRSGQATDILENAVVVSELSEAINDCSLVIGTSARDRSISLPALTAEQCAEKAMHEQQAAPVAIVFGRERMGLLNEEIQQCHFQVNIDANPDYPVLNLSQAVQIICYELFKSSSKPPADGPEDAYPLHKELTQFQQHLESTTKAMGFINLNHPGQTLELMQAIFRRARLSRKDLSIMRGFLSSIDKKLDS</sequence>
<keyword evidence="3 7" id="KW-0808">Transferase</keyword>
<keyword evidence="2 5" id="KW-0489">Methyltransferase</keyword>
<comment type="caution">
    <text evidence="7">The sequence shown here is derived from an EMBL/GenBank/DDBJ whole genome shotgun (WGS) entry which is preliminary data.</text>
</comment>
<dbReference type="SUPFAM" id="SSF75217">
    <property type="entry name" value="alpha/beta knot"/>
    <property type="match status" value="1"/>
</dbReference>
<dbReference type="PANTHER" id="PTHR42786:SF2">
    <property type="entry name" value="TRNA (CYTIDINE_URIDINE-2'-O-)-METHYLTRANSFERASE TRMJ"/>
    <property type="match status" value="1"/>
</dbReference>
<dbReference type="GO" id="GO:0160206">
    <property type="term" value="F:tRNA (cytidine(32)/uridine(32)-2'-O)-methyltransferase activity"/>
    <property type="evidence" value="ECO:0007669"/>
    <property type="project" value="UniProtKB-EC"/>
</dbReference>
<evidence type="ECO:0000256" key="2">
    <source>
        <dbReference type="ARBA" id="ARBA00022603"/>
    </source>
</evidence>
<dbReference type="InterPro" id="IPR029028">
    <property type="entry name" value="Alpha/beta_knot_MTases"/>
</dbReference>
<dbReference type="NCBIfam" id="TIGR00050">
    <property type="entry name" value="rRNA_methyl_1"/>
    <property type="match status" value="1"/>
</dbReference>
<dbReference type="Proteomes" id="UP000295793">
    <property type="component" value="Unassembled WGS sequence"/>
</dbReference>
<dbReference type="PIRSF" id="PIRSF004808">
    <property type="entry name" value="LasT"/>
    <property type="match status" value="1"/>
</dbReference>
<dbReference type="OrthoDB" id="9806346at2"/>
<comment type="function">
    <text evidence="5">Catalyzes the formation of 2'O-methylated cytidine (Cm32) or 2'O-methylated uridine (Um32) at position 32 in tRNA.</text>
</comment>
<dbReference type="EC" id="2.1.1.200" evidence="5"/>
<dbReference type="GO" id="GO:0106339">
    <property type="term" value="F:tRNA (cytidine(32)-2'-O)-methyltransferase activity"/>
    <property type="evidence" value="ECO:0007669"/>
    <property type="project" value="RHEA"/>
</dbReference>
<accession>A0A4R3I6V8</accession>
<dbReference type="EMBL" id="SLZR01000012">
    <property type="protein sequence ID" value="TCS39819.1"/>
    <property type="molecule type" value="Genomic_DNA"/>
</dbReference>
<gene>
    <name evidence="5" type="primary">trmJ</name>
    <name evidence="7" type="ORF">BCF53_112104</name>
</gene>
<keyword evidence="5" id="KW-0819">tRNA processing</keyword>
<dbReference type="Gene3D" id="1.10.8.590">
    <property type="match status" value="1"/>
</dbReference>
<comment type="subunit">
    <text evidence="5">Homodimer.</text>
</comment>
<evidence type="ECO:0000313" key="7">
    <source>
        <dbReference type="EMBL" id="TCS39819.1"/>
    </source>
</evidence>
<evidence type="ECO:0000313" key="8">
    <source>
        <dbReference type="Proteomes" id="UP000295793"/>
    </source>
</evidence>
<comment type="similarity">
    <text evidence="1">Belongs to the class IV-like SAM-binding methyltransferase superfamily. RNA methyltransferase TrmH family.</text>
</comment>
<protein>
    <recommendedName>
        <fullName evidence="5">tRNA (cytidine/uridine-2'-O-)-methyltransferase TrmJ</fullName>
        <ecNumber evidence="5">2.1.1.200</ecNumber>
    </recommendedName>
    <alternativeName>
        <fullName evidence="5">tRNA (cytidine(32)/uridine(32)-2'-O)-methyltransferase</fullName>
    </alternativeName>
    <alternativeName>
        <fullName evidence="5">tRNA Cm32/Um32 methyltransferase</fullName>
    </alternativeName>
</protein>